<dbReference type="VEuPathDB" id="FungiDB:BO72DRAFT_448883"/>
<dbReference type="RefSeq" id="XP_040800379.1">
    <property type="nucleotide sequence ID" value="XM_040944897.1"/>
</dbReference>
<organism evidence="1 2">
    <name type="scientific">Aspergillus fijiensis CBS 313.89</name>
    <dbReference type="NCBI Taxonomy" id="1448319"/>
    <lineage>
        <taxon>Eukaryota</taxon>
        <taxon>Fungi</taxon>
        <taxon>Dikarya</taxon>
        <taxon>Ascomycota</taxon>
        <taxon>Pezizomycotina</taxon>
        <taxon>Eurotiomycetes</taxon>
        <taxon>Eurotiomycetidae</taxon>
        <taxon>Eurotiales</taxon>
        <taxon>Aspergillaceae</taxon>
        <taxon>Aspergillus</taxon>
    </lineage>
</organism>
<dbReference type="EMBL" id="KZ824649">
    <property type="protein sequence ID" value="RAK76369.1"/>
    <property type="molecule type" value="Genomic_DNA"/>
</dbReference>
<name>A0A8G1W0U0_9EURO</name>
<protein>
    <submittedName>
        <fullName evidence="1">Uncharacterized protein</fullName>
    </submittedName>
</protein>
<sequence length="180" mass="19727">MSNNLSRACCRLTATSWPLSHFGVHQNTTRLPGCSRGLSVYTSNESAGLVDGNIRKAVRAALGNSRHQALFTELLFRSNAALRVSNDVVLWATQVFVPAEFDLIEILLAYDSTPRQFSLTDLERILTSGCSRQHLASLVSSDPNLKLDQHTLTMAVHAASLSDADAKMLLDRTAHMTLTM</sequence>
<proteinExistence type="predicted"/>
<dbReference type="AlphaFoldDB" id="A0A8G1W0U0"/>
<dbReference type="Proteomes" id="UP000249789">
    <property type="component" value="Unassembled WGS sequence"/>
</dbReference>
<evidence type="ECO:0000313" key="1">
    <source>
        <dbReference type="EMBL" id="RAK76369.1"/>
    </source>
</evidence>
<dbReference type="GeneID" id="63862230"/>
<reference evidence="1 2" key="1">
    <citation type="submission" date="2018-02" db="EMBL/GenBank/DDBJ databases">
        <title>The genomes of Aspergillus section Nigri reveals drivers in fungal speciation.</title>
        <authorList>
            <consortium name="DOE Joint Genome Institute"/>
            <person name="Vesth T.C."/>
            <person name="Nybo J."/>
            <person name="Theobald S."/>
            <person name="Brandl J."/>
            <person name="Frisvad J.C."/>
            <person name="Nielsen K.F."/>
            <person name="Lyhne E.K."/>
            <person name="Kogle M.E."/>
            <person name="Kuo A."/>
            <person name="Riley R."/>
            <person name="Clum A."/>
            <person name="Nolan M."/>
            <person name="Lipzen A."/>
            <person name="Salamov A."/>
            <person name="Henrissat B."/>
            <person name="Wiebenga A."/>
            <person name="De vries R.P."/>
            <person name="Grigoriev I.V."/>
            <person name="Mortensen U.H."/>
            <person name="Andersen M.R."/>
            <person name="Baker S.E."/>
        </authorList>
    </citation>
    <scope>NUCLEOTIDE SEQUENCE [LARGE SCALE GENOMIC DNA]</scope>
    <source>
        <strain evidence="1 2">CBS 313.89</strain>
    </source>
</reference>
<evidence type="ECO:0000313" key="2">
    <source>
        <dbReference type="Proteomes" id="UP000249789"/>
    </source>
</evidence>
<accession>A0A8G1W0U0</accession>
<gene>
    <name evidence="1" type="ORF">BO72DRAFT_448883</name>
</gene>
<keyword evidence="2" id="KW-1185">Reference proteome</keyword>